<reference evidence="1 2" key="1">
    <citation type="submission" date="2016-09" db="EMBL/GenBank/DDBJ databases">
        <title>The complete genome sequences of Rhizobium gallicum, symbiovars gallicum and phaseoli, symbionts associated to common bean (Phaseolus vulgaris).</title>
        <authorList>
            <person name="Bustos P."/>
            <person name="Santamaria R.I."/>
            <person name="Perez-Carrascal O.M."/>
            <person name="Juarez S."/>
            <person name="Lozano L."/>
            <person name="Martinez-Flores I."/>
            <person name="Martinez-Romero E."/>
            <person name="Cevallos M."/>
            <person name="Romero D."/>
            <person name="Davila G."/>
            <person name="Gonzalez V."/>
        </authorList>
    </citation>
    <scope>NUCLEOTIDE SEQUENCE [LARGE SCALE GENOMIC DNA]</scope>
    <source>
        <strain evidence="1 2">IE4872</strain>
    </source>
</reference>
<sequence length="113" mass="12526">MPLCNGKPLWSVKATAAVATGQFGSGCWIVFGGVSSFPPPLSKGLTTRILRIEAIIAAIMTSISVLMEISTSDNVIWDDSIKLFQAKEKFQKILARMRKKKWEQKLRLTCLIV</sequence>
<dbReference type="STRING" id="56730.IE4872_CH00648"/>
<proteinExistence type="predicted"/>
<gene>
    <name evidence="1" type="ORF">IE4872_CH00648</name>
</gene>
<dbReference type="Proteomes" id="UP000184749">
    <property type="component" value="Chromosome"/>
</dbReference>
<dbReference type="EMBL" id="CP017101">
    <property type="protein sequence ID" value="APO66308.1"/>
    <property type="molecule type" value="Genomic_DNA"/>
</dbReference>
<protein>
    <submittedName>
        <fullName evidence="1">Uncharacterized protein</fullName>
    </submittedName>
</protein>
<accession>A0A1L5NEL5</accession>
<organism evidence="1 2">
    <name type="scientific">Rhizobium gallicum</name>
    <dbReference type="NCBI Taxonomy" id="56730"/>
    <lineage>
        <taxon>Bacteria</taxon>
        <taxon>Pseudomonadati</taxon>
        <taxon>Pseudomonadota</taxon>
        <taxon>Alphaproteobacteria</taxon>
        <taxon>Hyphomicrobiales</taxon>
        <taxon>Rhizobiaceae</taxon>
        <taxon>Rhizobium/Agrobacterium group</taxon>
        <taxon>Rhizobium</taxon>
    </lineage>
</organism>
<name>A0A1L5NEL5_9HYPH</name>
<evidence type="ECO:0000313" key="1">
    <source>
        <dbReference type="EMBL" id="APO66308.1"/>
    </source>
</evidence>
<evidence type="ECO:0000313" key="2">
    <source>
        <dbReference type="Proteomes" id="UP000184749"/>
    </source>
</evidence>
<dbReference type="PROSITE" id="PS51257">
    <property type="entry name" value="PROKAR_LIPOPROTEIN"/>
    <property type="match status" value="1"/>
</dbReference>
<dbReference type="AlphaFoldDB" id="A0A1L5NEL5"/>